<dbReference type="InterPro" id="IPR036876">
    <property type="entry name" value="UVR_dom_sf"/>
</dbReference>
<dbReference type="Gene3D" id="4.10.860.10">
    <property type="entry name" value="UVR domain"/>
    <property type="match status" value="1"/>
</dbReference>
<sequence>MLKSQKNPSLPSQIKNLPTKIGVYLFQDHVGKILYVGKALKLRPRVSSYFTDRSHLGPLLPKFLSEIKKITYFVVESEVEALLLEANLIKKYQPFYNSQSKDDKSFLYIKITKEDYSHVAVDRLPKNPVQRKQKEKTAYYFGPYPSAKTVKRTLKRLRRIFPYCSARKIPSKPCFYYGIGLCLGPCGNFVSKNEYRTMINHLKLLLSGKKTKLLRELERDMQAKSKEKQYETAAMLRDQINQIKFLTSAYHLPEEYLKFPELVLDQHLKESGELREILKPYFPKLDEVKKIEAFDISNLGGRLATGSMVVFVDGETEKNAYRHFRIRLKKDKPDDPAMMYEVITRRLKHTEWDFPQLILVDGGKSQVAASLKALKGAKTDIPLVGLAKREERLILKDYHHSFVTVKLPADSKALNLLLRLRDESHRFAISYHKKLRLRDFFDKVK</sequence>
<reference evidence="10" key="1">
    <citation type="submission" date="2017-09" db="EMBL/GenBank/DDBJ databases">
        <title>Depth-based differentiation of microbial function through sediment-hosted aquifers and enrichment of novel symbionts in the deep terrestrial subsurface.</title>
        <authorList>
            <person name="Probst A.J."/>
            <person name="Ladd B."/>
            <person name="Jarett J.K."/>
            <person name="Geller-Mcgrath D.E."/>
            <person name="Sieber C.M.K."/>
            <person name="Emerson J.B."/>
            <person name="Anantharaman K."/>
            <person name="Thomas B.C."/>
            <person name="Malmstrom R."/>
            <person name="Stieglmeier M."/>
            <person name="Klingl A."/>
            <person name="Woyke T."/>
            <person name="Ryan C.M."/>
            <person name="Banfield J.F."/>
        </authorList>
    </citation>
    <scope>NUCLEOTIDE SEQUENCE [LARGE SCALE GENOMIC DNA]</scope>
</reference>
<dbReference type="PROSITE" id="PS50151">
    <property type="entry name" value="UVR"/>
    <property type="match status" value="1"/>
</dbReference>
<dbReference type="InterPro" id="IPR001943">
    <property type="entry name" value="UVR_dom"/>
</dbReference>
<dbReference type="AlphaFoldDB" id="A0A2M7ANW8"/>
<evidence type="ECO:0008006" key="11">
    <source>
        <dbReference type="Google" id="ProtNLM"/>
    </source>
</evidence>
<keyword evidence="3" id="KW-0228">DNA excision</keyword>
<evidence type="ECO:0000256" key="1">
    <source>
        <dbReference type="ARBA" id="ARBA00022490"/>
    </source>
</evidence>
<evidence type="ECO:0000259" key="8">
    <source>
        <dbReference type="PROSITE" id="PS50165"/>
    </source>
</evidence>
<dbReference type="GO" id="GO:0009380">
    <property type="term" value="C:excinuclease repair complex"/>
    <property type="evidence" value="ECO:0007669"/>
    <property type="project" value="TreeGrafter"/>
</dbReference>
<dbReference type="PANTHER" id="PTHR30562:SF1">
    <property type="entry name" value="UVRABC SYSTEM PROTEIN C"/>
    <property type="match status" value="1"/>
</dbReference>
<dbReference type="Pfam" id="PF01541">
    <property type="entry name" value="GIY-YIG"/>
    <property type="match status" value="1"/>
</dbReference>
<evidence type="ECO:0000313" key="9">
    <source>
        <dbReference type="EMBL" id="PIU68980.1"/>
    </source>
</evidence>
<proteinExistence type="predicted"/>
<evidence type="ECO:0000259" key="6">
    <source>
        <dbReference type="PROSITE" id="PS50151"/>
    </source>
</evidence>
<feature type="domain" description="UVR" evidence="6">
    <location>
        <begin position="211"/>
        <end position="246"/>
    </location>
</feature>
<dbReference type="SUPFAM" id="SSF82771">
    <property type="entry name" value="GIY-YIG endonuclease"/>
    <property type="match status" value="1"/>
</dbReference>
<evidence type="ECO:0000313" key="10">
    <source>
        <dbReference type="Proteomes" id="UP000229916"/>
    </source>
</evidence>
<dbReference type="PROSITE" id="PS50165">
    <property type="entry name" value="UVRC"/>
    <property type="match status" value="1"/>
</dbReference>
<protein>
    <recommendedName>
        <fullName evidence="11">Excinuclease ABC subunit C</fullName>
    </recommendedName>
</protein>
<dbReference type="CDD" id="cd10434">
    <property type="entry name" value="GIY-YIG_UvrC_Cho"/>
    <property type="match status" value="1"/>
</dbReference>
<dbReference type="InterPro" id="IPR050066">
    <property type="entry name" value="UvrABC_protein_C"/>
</dbReference>
<dbReference type="Gene3D" id="3.30.420.340">
    <property type="entry name" value="UvrC, RNAse H endonuclease domain"/>
    <property type="match status" value="1"/>
</dbReference>
<organism evidence="9 10">
    <name type="scientific">candidate division WWE3 bacterium CG06_land_8_20_14_3_00_42_16</name>
    <dbReference type="NCBI Taxonomy" id="1975083"/>
    <lineage>
        <taxon>Bacteria</taxon>
        <taxon>Katanobacteria</taxon>
    </lineage>
</organism>
<gene>
    <name evidence="9" type="ORF">COS81_01935</name>
</gene>
<evidence type="ECO:0000256" key="4">
    <source>
        <dbReference type="ARBA" id="ARBA00022881"/>
    </source>
</evidence>
<dbReference type="Gene3D" id="3.40.1440.10">
    <property type="entry name" value="GIY-YIG endonuclease"/>
    <property type="match status" value="1"/>
</dbReference>
<dbReference type="Pfam" id="PF02151">
    <property type="entry name" value="UVR"/>
    <property type="match status" value="1"/>
</dbReference>
<name>A0A2M7ANW8_UNCKA</name>
<accession>A0A2M7ANW8</accession>
<dbReference type="GO" id="GO:0006289">
    <property type="term" value="P:nucleotide-excision repair"/>
    <property type="evidence" value="ECO:0007669"/>
    <property type="project" value="InterPro"/>
</dbReference>
<keyword evidence="1" id="KW-0963">Cytoplasm</keyword>
<dbReference type="Pfam" id="PF08459">
    <property type="entry name" value="UvrC_RNaseH_dom"/>
    <property type="match status" value="1"/>
</dbReference>
<feature type="domain" description="UvrC family homology region profile" evidence="8">
    <location>
        <begin position="187"/>
        <end position="374"/>
    </location>
</feature>
<comment type="caution">
    <text evidence="9">The sequence shown here is derived from an EMBL/GenBank/DDBJ whole genome shotgun (WGS) entry which is preliminary data.</text>
</comment>
<dbReference type="PANTHER" id="PTHR30562">
    <property type="entry name" value="UVRC/OXIDOREDUCTASE"/>
    <property type="match status" value="1"/>
</dbReference>
<evidence type="ECO:0000256" key="3">
    <source>
        <dbReference type="ARBA" id="ARBA00022769"/>
    </source>
</evidence>
<dbReference type="InterPro" id="IPR047296">
    <property type="entry name" value="GIY-YIG_UvrC_Cho"/>
</dbReference>
<keyword evidence="5" id="KW-0234">DNA repair</keyword>
<dbReference type="SUPFAM" id="SSF46600">
    <property type="entry name" value="C-terminal UvrC-binding domain of UvrB"/>
    <property type="match status" value="1"/>
</dbReference>
<feature type="domain" description="GIY-YIG" evidence="7">
    <location>
        <begin position="19"/>
        <end position="98"/>
    </location>
</feature>
<keyword evidence="4" id="KW-0267">Excision nuclease</keyword>
<keyword evidence="2" id="KW-0227">DNA damage</keyword>
<dbReference type="InterPro" id="IPR038476">
    <property type="entry name" value="UvrC_RNase_H_dom_sf"/>
</dbReference>
<dbReference type="GO" id="GO:0009381">
    <property type="term" value="F:excinuclease ABC activity"/>
    <property type="evidence" value="ECO:0007669"/>
    <property type="project" value="InterPro"/>
</dbReference>
<dbReference type="InterPro" id="IPR000305">
    <property type="entry name" value="GIY-YIG_endonuc"/>
</dbReference>
<evidence type="ECO:0000256" key="5">
    <source>
        <dbReference type="ARBA" id="ARBA00023204"/>
    </source>
</evidence>
<dbReference type="Proteomes" id="UP000229916">
    <property type="component" value="Unassembled WGS sequence"/>
</dbReference>
<evidence type="ECO:0000256" key="2">
    <source>
        <dbReference type="ARBA" id="ARBA00022763"/>
    </source>
</evidence>
<dbReference type="InterPro" id="IPR001162">
    <property type="entry name" value="UvrC_RNase_H_dom"/>
</dbReference>
<dbReference type="PROSITE" id="PS50164">
    <property type="entry name" value="GIY_YIG"/>
    <property type="match status" value="1"/>
</dbReference>
<dbReference type="SMART" id="SM00465">
    <property type="entry name" value="GIYc"/>
    <property type="match status" value="1"/>
</dbReference>
<dbReference type="FunFam" id="3.40.1440.10:FF:000001">
    <property type="entry name" value="UvrABC system protein C"/>
    <property type="match status" value="1"/>
</dbReference>
<dbReference type="InterPro" id="IPR035901">
    <property type="entry name" value="GIY-YIG_endonuc_sf"/>
</dbReference>
<dbReference type="EMBL" id="PEWD01000038">
    <property type="protein sequence ID" value="PIU68980.1"/>
    <property type="molecule type" value="Genomic_DNA"/>
</dbReference>
<evidence type="ECO:0000259" key="7">
    <source>
        <dbReference type="PROSITE" id="PS50164"/>
    </source>
</evidence>